<reference evidence="3" key="1">
    <citation type="submission" date="2021-02" db="EMBL/GenBank/DDBJ databases">
        <authorList>
            <person name="Nowell W R."/>
        </authorList>
    </citation>
    <scope>NUCLEOTIDE SEQUENCE</scope>
</reference>
<dbReference type="Proteomes" id="UP000677228">
    <property type="component" value="Unassembled WGS sequence"/>
</dbReference>
<organism evidence="3 4">
    <name type="scientific">Didymodactylos carnosus</name>
    <dbReference type="NCBI Taxonomy" id="1234261"/>
    <lineage>
        <taxon>Eukaryota</taxon>
        <taxon>Metazoa</taxon>
        <taxon>Spiralia</taxon>
        <taxon>Gnathifera</taxon>
        <taxon>Rotifera</taxon>
        <taxon>Eurotatoria</taxon>
        <taxon>Bdelloidea</taxon>
        <taxon>Philodinida</taxon>
        <taxon>Philodinidae</taxon>
        <taxon>Didymodactylos</taxon>
    </lineage>
</organism>
<proteinExistence type="predicted"/>
<evidence type="ECO:0000313" key="2">
    <source>
        <dbReference type="EMBL" id="CAF1639880.1"/>
    </source>
</evidence>
<sequence length="134" mass="15264">MENGDWNVVNLTIDRALYFNKDNPGRYGDYDLKVLEEKDEEFGKVILLKWETSKIETSVLRKQHLLQTMFVESKTSEPAHQSSSSLPDINEQERGLMELTTDKTVLQLLVIHIAKQVTFPGAGLQENGMHQSMG</sequence>
<comment type="caution">
    <text evidence="3">The sequence shown here is derived from an EMBL/GenBank/DDBJ whole genome shotgun (WGS) entry which is preliminary data.</text>
</comment>
<dbReference type="AlphaFoldDB" id="A0A8S2X4G4"/>
<protein>
    <submittedName>
        <fullName evidence="3">Uncharacterized protein</fullName>
    </submittedName>
</protein>
<feature type="non-terminal residue" evidence="3">
    <location>
        <position position="134"/>
    </location>
</feature>
<evidence type="ECO:0000256" key="1">
    <source>
        <dbReference type="SAM" id="MobiDB-lite"/>
    </source>
</evidence>
<evidence type="ECO:0000313" key="4">
    <source>
        <dbReference type="Proteomes" id="UP000682733"/>
    </source>
</evidence>
<dbReference type="EMBL" id="CAJNOK010062031">
    <property type="protein sequence ID" value="CAF1639880.1"/>
    <property type="molecule type" value="Genomic_DNA"/>
</dbReference>
<evidence type="ECO:0000313" key="3">
    <source>
        <dbReference type="EMBL" id="CAF4474858.1"/>
    </source>
</evidence>
<accession>A0A8S2X4G4</accession>
<gene>
    <name evidence="2" type="ORF">OVA965_LOCUS44213</name>
    <name evidence="3" type="ORF">TMI583_LOCUS46872</name>
</gene>
<feature type="region of interest" description="Disordered" evidence="1">
    <location>
        <begin position="73"/>
        <end position="94"/>
    </location>
</feature>
<feature type="compositionally biased region" description="Polar residues" evidence="1">
    <location>
        <begin position="76"/>
        <end position="87"/>
    </location>
</feature>
<dbReference type="Proteomes" id="UP000682733">
    <property type="component" value="Unassembled WGS sequence"/>
</dbReference>
<name>A0A8S2X4G4_9BILA</name>
<dbReference type="EMBL" id="CAJOBA010088773">
    <property type="protein sequence ID" value="CAF4474858.1"/>
    <property type="molecule type" value="Genomic_DNA"/>
</dbReference>